<feature type="chain" id="PRO_5046024661" description="Secreted protein" evidence="1">
    <location>
        <begin position="19"/>
        <end position="80"/>
    </location>
</feature>
<gene>
    <name evidence="2" type="ORF">SCF082_LOCUS33172</name>
</gene>
<feature type="signal peptide" evidence="1">
    <location>
        <begin position="1"/>
        <end position="18"/>
    </location>
</feature>
<accession>A0ABP0NLV4</accession>
<evidence type="ECO:0000313" key="2">
    <source>
        <dbReference type="EMBL" id="CAK9064433.1"/>
    </source>
</evidence>
<protein>
    <recommendedName>
        <fullName evidence="4">Secreted protein</fullName>
    </recommendedName>
</protein>
<dbReference type="EMBL" id="CAXAMM010029294">
    <property type="protein sequence ID" value="CAK9064433.1"/>
    <property type="molecule type" value="Genomic_DNA"/>
</dbReference>
<reference evidence="2 3" key="1">
    <citation type="submission" date="2024-02" db="EMBL/GenBank/DDBJ databases">
        <authorList>
            <person name="Chen Y."/>
            <person name="Shah S."/>
            <person name="Dougan E. K."/>
            <person name="Thang M."/>
            <person name="Chan C."/>
        </authorList>
    </citation>
    <scope>NUCLEOTIDE SEQUENCE [LARGE SCALE GENOMIC DNA]</scope>
</reference>
<evidence type="ECO:0000313" key="3">
    <source>
        <dbReference type="Proteomes" id="UP001642464"/>
    </source>
</evidence>
<comment type="caution">
    <text evidence="2">The sequence shown here is derived from an EMBL/GenBank/DDBJ whole genome shotgun (WGS) entry which is preliminary data.</text>
</comment>
<proteinExistence type="predicted"/>
<evidence type="ECO:0008006" key="4">
    <source>
        <dbReference type="Google" id="ProtNLM"/>
    </source>
</evidence>
<keyword evidence="1" id="KW-0732">Signal</keyword>
<sequence length="80" mass="8761">MALWLCLPWLASWSLVLGRRATTRSQETLVTHWASASTTRNGGSERSITAALRCLRLSASLRLSCTLARMPLSSLGCRKA</sequence>
<evidence type="ECO:0000256" key="1">
    <source>
        <dbReference type="SAM" id="SignalP"/>
    </source>
</evidence>
<name>A0ABP0NLV4_9DINO</name>
<organism evidence="2 3">
    <name type="scientific">Durusdinium trenchii</name>
    <dbReference type="NCBI Taxonomy" id="1381693"/>
    <lineage>
        <taxon>Eukaryota</taxon>
        <taxon>Sar</taxon>
        <taxon>Alveolata</taxon>
        <taxon>Dinophyceae</taxon>
        <taxon>Suessiales</taxon>
        <taxon>Symbiodiniaceae</taxon>
        <taxon>Durusdinium</taxon>
    </lineage>
</organism>
<dbReference type="Proteomes" id="UP001642464">
    <property type="component" value="Unassembled WGS sequence"/>
</dbReference>
<keyword evidence="3" id="KW-1185">Reference proteome</keyword>